<organism evidence="3 4">
    <name type="scientific">Tuber borchii</name>
    <name type="common">White truffle</name>
    <dbReference type="NCBI Taxonomy" id="42251"/>
    <lineage>
        <taxon>Eukaryota</taxon>
        <taxon>Fungi</taxon>
        <taxon>Dikarya</taxon>
        <taxon>Ascomycota</taxon>
        <taxon>Pezizomycotina</taxon>
        <taxon>Pezizomycetes</taxon>
        <taxon>Pezizales</taxon>
        <taxon>Tuberaceae</taxon>
        <taxon>Tuber</taxon>
    </lineage>
</organism>
<evidence type="ECO:0000313" key="3">
    <source>
        <dbReference type="EMBL" id="PUU74095.1"/>
    </source>
</evidence>
<reference evidence="3 4" key="1">
    <citation type="submission" date="2017-04" db="EMBL/GenBank/DDBJ databases">
        <title>Draft genome sequence of Tuber borchii Vittad., a whitish edible truffle.</title>
        <authorList>
            <consortium name="DOE Joint Genome Institute"/>
            <person name="Murat C."/>
            <person name="Kuo A."/>
            <person name="Barry K.W."/>
            <person name="Clum A."/>
            <person name="Dockter R.B."/>
            <person name="Fauchery L."/>
            <person name="Iotti M."/>
            <person name="Kohler A."/>
            <person name="Labutti K."/>
            <person name="Lindquist E.A."/>
            <person name="Lipzen A."/>
            <person name="Ohm R.A."/>
            <person name="Wang M."/>
            <person name="Grigoriev I.V."/>
            <person name="Zambonelli A."/>
            <person name="Martin F.M."/>
        </authorList>
    </citation>
    <scope>NUCLEOTIDE SEQUENCE [LARGE SCALE GENOMIC DNA]</scope>
    <source>
        <strain evidence="3 4">Tbo3840</strain>
    </source>
</reference>
<feature type="transmembrane region" description="Helical" evidence="2">
    <location>
        <begin position="171"/>
        <end position="195"/>
    </location>
</feature>
<name>A0A2T6ZF30_TUBBO</name>
<protein>
    <recommendedName>
        <fullName evidence="5">Mid2 domain-containing protein</fullName>
    </recommendedName>
</protein>
<dbReference type="OrthoDB" id="5379717at2759"/>
<evidence type="ECO:0000256" key="2">
    <source>
        <dbReference type="SAM" id="Phobius"/>
    </source>
</evidence>
<accession>A0A2T6ZF30</accession>
<feature type="compositionally biased region" description="Polar residues" evidence="1">
    <location>
        <begin position="125"/>
        <end position="138"/>
    </location>
</feature>
<keyword evidence="2" id="KW-0812">Transmembrane</keyword>
<keyword evidence="2" id="KW-0472">Membrane</keyword>
<keyword evidence="2" id="KW-1133">Transmembrane helix</keyword>
<feature type="region of interest" description="Disordered" evidence="1">
    <location>
        <begin position="123"/>
        <end position="165"/>
    </location>
</feature>
<evidence type="ECO:0000313" key="4">
    <source>
        <dbReference type="Proteomes" id="UP000244722"/>
    </source>
</evidence>
<keyword evidence="4" id="KW-1185">Reference proteome</keyword>
<dbReference type="AlphaFoldDB" id="A0A2T6ZF30"/>
<dbReference type="EMBL" id="NESQ01000323">
    <property type="protein sequence ID" value="PUU74095.1"/>
    <property type="molecule type" value="Genomic_DNA"/>
</dbReference>
<dbReference type="Proteomes" id="UP000244722">
    <property type="component" value="Unassembled WGS sequence"/>
</dbReference>
<proteinExistence type="predicted"/>
<feature type="region of interest" description="Disordered" evidence="1">
    <location>
        <begin position="218"/>
        <end position="273"/>
    </location>
</feature>
<evidence type="ECO:0000256" key="1">
    <source>
        <dbReference type="SAM" id="MobiDB-lite"/>
    </source>
</evidence>
<evidence type="ECO:0008006" key="5">
    <source>
        <dbReference type="Google" id="ProtNLM"/>
    </source>
</evidence>
<gene>
    <name evidence="3" type="ORF">B9Z19DRAFT_1103641</name>
</gene>
<sequence>MGADVTPPPHPDLVKRATANYYCTGVKANVQCPTVSGNKGNCVVVSSTGQCCYETDIAKCTPGGGCRNFTAGCGTACCTEAFPYCNTEVVPNDAVYPQCEQSQNPTYTNSYYLNGNTPGIGILTATRSDPGSNQTSRPGSSNTIASATSTTSSAGTTTATGSNSQALSGGAIAGIAIGGAAGLGALALGVFFLFFKKKPTAPTQSGSMAQYTQQEHLQQYAPQAASGPAYAHGHDPYAPKPYPEQQQPVEAPANEAVPNLEPRPTWELPASNP</sequence>
<comment type="caution">
    <text evidence="3">The sequence shown here is derived from an EMBL/GenBank/DDBJ whole genome shotgun (WGS) entry which is preliminary data.</text>
</comment>
<feature type="compositionally biased region" description="Low complexity" evidence="1">
    <location>
        <begin position="139"/>
        <end position="165"/>
    </location>
</feature>